<dbReference type="GO" id="GO:0016887">
    <property type="term" value="F:ATP hydrolysis activity"/>
    <property type="evidence" value="ECO:0007669"/>
    <property type="project" value="InterPro"/>
</dbReference>
<evidence type="ECO:0000313" key="11">
    <source>
        <dbReference type="EMBL" id="QNQ90474.1"/>
    </source>
</evidence>
<evidence type="ECO:0000256" key="8">
    <source>
        <dbReference type="SAM" id="Phobius"/>
    </source>
</evidence>
<dbReference type="GO" id="GO:0005886">
    <property type="term" value="C:plasma membrane"/>
    <property type="evidence" value="ECO:0007669"/>
    <property type="project" value="UniProtKB-SubCell"/>
</dbReference>
<evidence type="ECO:0000256" key="2">
    <source>
        <dbReference type="ARBA" id="ARBA00022692"/>
    </source>
</evidence>
<dbReference type="InterPro" id="IPR003439">
    <property type="entry name" value="ABC_transporter-like_ATP-bd"/>
</dbReference>
<dbReference type="InterPro" id="IPR003593">
    <property type="entry name" value="AAA+_ATPase"/>
</dbReference>
<feature type="transmembrane region" description="Helical" evidence="8">
    <location>
        <begin position="149"/>
        <end position="170"/>
    </location>
</feature>
<keyword evidence="5 8" id="KW-1133">Transmembrane helix</keyword>
<dbReference type="AlphaFoldDB" id="A0A7H0SPJ9"/>
<evidence type="ECO:0000256" key="4">
    <source>
        <dbReference type="ARBA" id="ARBA00022840"/>
    </source>
</evidence>
<evidence type="ECO:0000256" key="1">
    <source>
        <dbReference type="ARBA" id="ARBA00004651"/>
    </source>
</evidence>
<keyword evidence="4 11" id="KW-0067">ATP-binding</keyword>
<evidence type="ECO:0000313" key="12">
    <source>
        <dbReference type="Proteomes" id="UP000516320"/>
    </source>
</evidence>
<dbReference type="CDD" id="cd03228">
    <property type="entry name" value="ABCC_MRP_Like"/>
    <property type="match status" value="1"/>
</dbReference>
<accession>A0A7H0SPJ9</accession>
<dbReference type="SMART" id="SM00382">
    <property type="entry name" value="AAA"/>
    <property type="match status" value="1"/>
</dbReference>
<evidence type="ECO:0000259" key="9">
    <source>
        <dbReference type="PROSITE" id="PS50893"/>
    </source>
</evidence>
<evidence type="ECO:0000256" key="3">
    <source>
        <dbReference type="ARBA" id="ARBA00022741"/>
    </source>
</evidence>
<keyword evidence="2 8" id="KW-0812">Transmembrane</keyword>
<dbReference type="PANTHER" id="PTHR24221:SF590">
    <property type="entry name" value="COMPONENT LINKED WITH THE ASSEMBLY OF CYTOCHROME' TRANSPORT TRANSMEMBRANE ATP-BINDING PROTEIN ABC TRANSPORTER CYDD-RELATED"/>
    <property type="match status" value="1"/>
</dbReference>
<dbReference type="SUPFAM" id="SSF90123">
    <property type="entry name" value="ABC transporter transmembrane region"/>
    <property type="match status" value="1"/>
</dbReference>
<keyword evidence="12" id="KW-1185">Reference proteome</keyword>
<keyword evidence="3" id="KW-0547">Nucleotide-binding</keyword>
<keyword evidence="6 8" id="KW-0472">Membrane</keyword>
<feature type="transmembrane region" description="Helical" evidence="8">
    <location>
        <begin position="72"/>
        <end position="91"/>
    </location>
</feature>
<dbReference type="Pfam" id="PF00664">
    <property type="entry name" value="ABC_membrane"/>
    <property type="match status" value="1"/>
</dbReference>
<dbReference type="InterPro" id="IPR027417">
    <property type="entry name" value="P-loop_NTPase"/>
</dbReference>
<dbReference type="PANTHER" id="PTHR24221">
    <property type="entry name" value="ATP-BINDING CASSETTE SUB-FAMILY B"/>
    <property type="match status" value="1"/>
</dbReference>
<reference evidence="11 12" key="1">
    <citation type="submission" date="2019-12" db="EMBL/GenBank/DDBJ databases">
        <title>Corynebacterium sp. nov., isolated from feces of the Anser Albifrons in China.</title>
        <authorList>
            <person name="Liu Q."/>
        </authorList>
    </citation>
    <scope>NUCLEOTIDE SEQUENCE [LARGE SCALE GENOMIC DNA]</scope>
    <source>
        <strain evidence="11 12">4H37-19</strain>
    </source>
</reference>
<protein>
    <submittedName>
        <fullName evidence="11">ATP-binding cassette domain-containing protein</fullName>
    </submittedName>
</protein>
<dbReference type="Pfam" id="PF00005">
    <property type="entry name" value="ABC_tran"/>
    <property type="match status" value="1"/>
</dbReference>
<feature type="transmembrane region" description="Helical" evidence="8">
    <location>
        <begin position="176"/>
        <end position="196"/>
    </location>
</feature>
<feature type="domain" description="ABC transporter" evidence="9">
    <location>
        <begin position="366"/>
        <end position="578"/>
    </location>
</feature>
<dbReference type="InterPro" id="IPR036640">
    <property type="entry name" value="ABC1_TM_sf"/>
</dbReference>
<dbReference type="PROSITE" id="PS00211">
    <property type="entry name" value="ABC_TRANSPORTER_1"/>
    <property type="match status" value="1"/>
</dbReference>
<comment type="subcellular location">
    <subcellularLocation>
        <location evidence="1">Cell membrane</location>
        <topology evidence="1">Multi-pass membrane protein</topology>
    </subcellularLocation>
</comment>
<feature type="region of interest" description="Disordered" evidence="7">
    <location>
        <begin position="1"/>
        <end position="22"/>
    </location>
</feature>
<gene>
    <name evidence="11" type="ORF">GP475_07370</name>
</gene>
<feature type="domain" description="ABC transmembrane type-1" evidence="10">
    <location>
        <begin position="78"/>
        <end position="319"/>
    </location>
</feature>
<name>A0A7H0SPJ9_9CORY</name>
<evidence type="ECO:0000256" key="7">
    <source>
        <dbReference type="SAM" id="MobiDB-lite"/>
    </source>
</evidence>
<dbReference type="GO" id="GO:0140359">
    <property type="term" value="F:ABC-type transporter activity"/>
    <property type="evidence" value="ECO:0007669"/>
    <property type="project" value="InterPro"/>
</dbReference>
<dbReference type="PROSITE" id="PS50929">
    <property type="entry name" value="ABC_TM1F"/>
    <property type="match status" value="1"/>
</dbReference>
<dbReference type="PROSITE" id="PS50893">
    <property type="entry name" value="ABC_TRANSPORTER_2"/>
    <property type="match status" value="1"/>
</dbReference>
<feature type="transmembrane region" description="Helical" evidence="8">
    <location>
        <begin position="293"/>
        <end position="318"/>
    </location>
</feature>
<dbReference type="Gene3D" id="1.20.1560.10">
    <property type="entry name" value="ABC transporter type 1, transmembrane domain"/>
    <property type="match status" value="1"/>
</dbReference>
<feature type="compositionally biased region" description="Low complexity" evidence="7">
    <location>
        <begin position="8"/>
        <end position="20"/>
    </location>
</feature>
<dbReference type="InterPro" id="IPR017871">
    <property type="entry name" value="ABC_transporter-like_CS"/>
</dbReference>
<organism evidence="11 12">
    <name type="scientific">Corynebacterium poyangense</name>
    <dbReference type="NCBI Taxonomy" id="2684405"/>
    <lineage>
        <taxon>Bacteria</taxon>
        <taxon>Bacillati</taxon>
        <taxon>Actinomycetota</taxon>
        <taxon>Actinomycetes</taxon>
        <taxon>Mycobacteriales</taxon>
        <taxon>Corynebacteriaceae</taxon>
        <taxon>Corynebacterium</taxon>
    </lineage>
</organism>
<feature type="transmembrane region" description="Helical" evidence="8">
    <location>
        <begin position="258"/>
        <end position="281"/>
    </location>
</feature>
<evidence type="ECO:0000259" key="10">
    <source>
        <dbReference type="PROSITE" id="PS50929"/>
    </source>
</evidence>
<dbReference type="EMBL" id="CP046884">
    <property type="protein sequence ID" value="QNQ90474.1"/>
    <property type="molecule type" value="Genomic_DNA"/>
</dbReference>
<sequence length="578" mass="63324">MAHPAQMSSPNNSTTTQPTSVRKIPLDDARDRTFQFMSFLLVLLKTLALSFICVVIGHSLGDFFSSTRVPASFPWIPLFCWTVIAAGAEGLRLNLEHISARLSQWRYQDRLLAHVFRRGPAQLAKERRGALISLLSQGTTRIAEYRQTYLGHAIGGIFSPVVVLIVMACYADPVTAAWLCVTVPVLPLLLGSFSHVTRKVSTRSRQARARLSARYLDALRGLENLTITGAAPRVSQELAELGEANRREIMRVLAANQLILFIIDAGFYLAFISTSTALALWRVGRGELDVGDGLAICLLSILLLAPMSEIGGFFYVGMAGRAQQRAFRGFLGTSIPPGTTSSSPYPDQVMRHGSSHCVGEKDAPELQITDLRFRYPSASLPVLDQVNITFERGKFYGIAGRSGSGKTTLLRLLSGVLTPEHGTLKINGHPCGCVDLREASAVVNQFTWLFSGTIRENLLLAHPAATEEEMWVALKKARLDHEVQLFPQGLDTRIGEGGAGLSGGQAQRLSFARALLSGRRLLILDEPTAHIDRVSEGFLLEGLRNLGSDYTIIMSTHRENSFHYVDSLIDISELGVKK</sequence>
<proteinExistence type="predicted"/>
<dbReference type="KEGG" id="cpoy:GP475_07370"/>
<dbReference type="Proteomes" id="UP000516320">
    <property type="component" value="Chromosome"/>
</dbReference>
<feature type="transmembrane region" description="Helical" evidence="8">
    <location>
        <begin position="39"/>
        <end position="60"/>
    </location>
</feature>
<dbReference type="RefSeq" id="WP_187973789.1">
    <property type="nucleotide sequence ID" value="NZ_CP046884.1"/>
</dbReference>
<dbReference type="InterPro" id="IPR039421">
    <property type="entry name" value="Type_1_exporter"/>
</dbReference>
<evidence type="ECO:0000256" key="6">
    <source>
        <dbReference type="ARBA" id="ARBA00023136"/>
    </source>
</evidence>
<dbReference type="GO" id="GO:0005524">
    <property type="term" value="F:ATP binding"/>
    <property type="evidence" value="ECO:0007669"/>
    <property type="project" value="UniProtKB-KW"/>
</dbReference>
<dbReference type="InterPro" id="IPR011527">
    <property type="entry name" value="ABC1_TM_dom"/>
</dbReference>
<dbReference type="Gene3D" id="3.40.50.300">
    <property type="entry name" value="P-loop containing nucleotide triphosphate hydrolases"/>
    <property type="match status" value="1"/>
</dbReference>
<dbReference type="SUPFAM" id="SSF52540">
    <property type="entry name" value="P-loop containing nucleoside triphosphate hydrolases"/>
    <property type="match status" value="1"/>
</dbReference>
<evidence type="ECO:0000256" key="5">
    <source>
        <dbReference type="ARBA" id="ARBA00022989"/>
    </source>
</evidence>